<dbReference type="AlphaFoldDB" id="A0AAN8MST0"/>
<accession>A0AAN8MST0</accession>
<dbReference type="EMBL" id="JAVHNR010000008">
    <property type="protein sequence ID" value="KAK6335200.1"/>
    <property type="molecule type" value="Genomic_DNA"/>
</dbReference>
<gene>
    <name evidence="1" type="ORF">TWF718_010636</name>
</gene>
<organism evidence="1 2">
    <name type="scientific">Orbilia javanica</name>
    <dbReference type="NCBI Taxonomy" id="47235"/>
    <lineage>
        <taxon>Eukaryota</taxon>
        <taxon>Fungi</taxon>
        <taxon>Dikarya</taxon>
        <taxon>Ascomycota</taxon>
        <taxon>Pezizomycotina</taxon>
        <taxon>Orbiliomycetes</taxon>
        <taxon>Orbiliales</taxon>
        <taxon>Orbiliaceae</taxon>
        <taxon>Orbilia</taxon>
    </lineage>
</organism>
<reference evidence="1 2" key="1">
    <citation type="submission" date="2019-10" db="EMBL/GenBank/DDBJ databases">
        <authorList>
            <person name="Palmer J.M."/>
        </authorList>
    </citation>
    <scope>NUCLEOTIDE SEQUENCE [LARGE SCALE GENOMIC DNA]</scope>
    <source>
        <strain evidence="1 2">TWF718</strain>
    </source>
</reference>
<comment type="caution">
    <text evidence="1">The sequence shown here is derived from an EMBL/GenBank/DDBJ whole genome shotgun (WGS) entry which is preliminary data.</text>
</comment>
<dbReference type="Proteomes" id="UP001313282">
    <property type="component" value="Unassembled WGS sequence"/>
</dbReference>
<evidence type="ECO:0000313" key="2">
    <source>
        <dbReference type="Proteomes" id="UP001313282"/>
    </source>
</evidence>
<keyword evidence="2" id="KW-1185">Reference proteome</keyword>
<name>A0AAN8MST0_9PEZI</name>
<protein>
    <submittedName>
        <fullName evidence="1">Uncharacterized protein</fullName>
    </submittedName>
</protein>
<evidence type="ECO:0000313" key="1">
    <source>
        <dbReference type="EMBL" id="KAK6335200.1"/>
    </source>
</evidence>
<sequence length="188" mass="21638">MPLVPSDPVRRRLQTVYQPLTHHLRHVLESAGKSLKVNINVLSLEHMLHTGRNVSERLYWTRFSTERGGSATDCHSDAYYFPLYEDLLRMAWPFTTGPWQTTIRTSMDEVFEEKVQPILKSCDENAALDRYVMEFKPYSLASGCSWVLKGGRRFVGKLYTQGEGGVCWDIDGVEYNSEERIAVFPSIR</sequence>
<proteinExistence type="predicted"/>